<proteinExistence type="predicted"/>
<dbReference type="InParanoid" id="A2FES0"/>
<dbReference type="OrthoDB" id="190846at2759"/>
<keyword evidence="2" id="KW-1185">Reference proteome</keyword>
<dbReference type="Pfam" id="PF02450">
    <property type="entry name" value="LCAT"/>
    <property type="match status" value="1"/>
</dbReference>
<evidence type="ECO:0000313" key="1">
    <source>
        <dbReference type="EMBL" id="EAX96607.1"/>
    </source>
</evidence>
<sequence length="392" mass="45629">MSHKPVILFPGLGGSPLYGNVSKKPYWYCGIHENEIIYIGKRIIFPFQWNCLLDYLRMEWDPINNRTIEPNYIRIKPKPIGKIDNVNHVDTIFFNIHVVPYYKILADRFIKEGYKDQYDIFGAPYDWRYGANQKMEYFENLIKFIEEIHQKLGQKVVLLGHSMGCFLVNNLLTILKDKSWVQEHIDSVIYIAPSFGGSVTSFDTIRTKRVPFFWYLGRYKKTLSTNQGISIHMPNFAIFGNQTILYGNDGKEYKAHELPDYLVNHGKLYGDFLHIFNEIKHFFVNAPKQPDVPVAVIYNSGLYTLQSVDLRKSIFTRSNYGPGDLIVNAEGPKYICDNWKNITCYDLNSSNPFLNHLTMLYSSTLHDLIFDWLNGYQFTAHSQPPNSIKEEL</sequence>
<dbReference type="InterPro" id="IPR003386">
    <property type="entry name" value="LACT/PDAT_acylTrfase"/>
</dbReference>
<reference evidence="1" key="2">
    <citation type="journal article" date="2007" name="Science">
        <title>Draft genome sequence of the sexually transmitted pathogen Trichomonas vaginalis.</title>
        <authorList>
            <person name="Carlton J.M."/>
            <person name="Hirt R.P."/>
            <person name="Silva J.C."/>
            <person name="Delcher A.L."/>
            <person name="Schatz M."/>
            <person name="Zhao Q."/>
            <person name="Wortman J.R."/>
            <person name="Bidwell S.L."/>
            <person name="Alsmark U.C.M."/>
            <person name="Besteiro S."/>
            <person name="Sicheritz-Ponten T."/>
            <person name="Noel C.J."/>
            <person name="Dacks J.B."/>
            <person name="Foster P.G."/>
            <person name="Simillion C."/>
            <person name="Van de Peer Y."/>
            <person name="Miranda-Saavedra D."/>
            <person name="Barton G.J."/>
            <person name="Westrop G.D."/>
            <person name="Mueller S."/>
            <person name="Dessi D."/>
            <person name="Fiori P.L."/>
            <person name="Ren Q."/>
            <person name="Paulsen I."/>
            <person name="Zhang H."/>
            <person name="Bastida-Corcuera F.D."/>
            <person name="Simoes-Barbosa A."/>
            <person name="Brown M.T."/>
            <person name="Hayes R.D."/>
            <person name="Mukherjee M."/>
            <person name="Okumura C.Y."/>
            <person name="Schneider R."/>
            <person name="Smith A.J."/>
            <person name="Vanacova S."/>
            <person name="Villalvazo M."/>
            <person name="Haas B.J."/>
            <person name="Pertea M."/>
            <person name="Feldblyum T.V."/>
            <person name="Utterback T.R."/>
            <person name="Shu C.L."/>
            <person name="Osoegawa K."/>
            <person name="de Jong P.J."/>
            <person name="Hrdy I."/>
            <person name="Horvathova L."/>
            <person name="Zubacova Z."/>
            <person name="Dolezal P."/>
            <person name="Malik S.B."/>
            <person name="Logsdon J.M. Jr."/>
            <person name="Henze K."/>
            <person name="Gupta A."/>
            <person name="Wang C.C."/>
            <person name="Dunne R.L."/>
            <person name="Upcroft J.A."/>
            <person name="Upcroft P."/>
            <person name="White O."/>
            <person name="Salzberg S.L."/>
            <person name="Tang P."/>
            <person name="Chiu C.-H."/>
            <person name="Lee Y.-S."/>
            <person name="Embley T.M."/>
            <person name="Coombs G.H."/>
            <person name="Mottram J.C."/>
            <person name="Tachezy J."/>
            <person name="Fraser-Liggett C.M."/>
            <person name="Johnson P.J."/>
        </authorList>
    </citation>
    <scope>NUCLEOTIDE SEQUENCE [LARGE SCALE GENOMIC DNA]</scope>
    <source>
        <strain evidence="1">G3</strain>
    </source>
</reference>
<dbReference type="RefSeq" id="XP_001309537.1">
    <property type="nucleotide sequence ID" value="XM_001309536.1"/>
</dbReference>
<dbReference type="VEuPathDB" id="TrichDB:TVAG_140960"/>
<accession>A2FES0</accession>
<name>A2FES0_TRIV3</name>
<dbReference type="GO" id="GO:0008374">
    <property type="term" value="F:O-acyltransferase activity"/>
    <property type="evidence" value="ECO:0007669"/>
    <property type="project" value="InterPro"/>
</dbReference>
<dbReference type="KEGG" id="tva:4754380"/>
<dbReference type="OMA" id="CGIHENE"/>
<evidence type="ECO:0000313" key="2">
    <source>
        <dbReference type="Proteomes" id="UP000001542"/>
    </source>
</evidence>
<dbReference type="PANTHER" id="PTHR11440">
    <property type="entry name" value="LECITHIN-CHOLESTEROL ACYLTRANSFERASE-RELATED"/>
    <property type="match status" value="1"/>
</dbReference>
<dbReference type="Proteomes" id="UP000001542">
    <property type="component" value="Unassembled WGS sequence"/>
</dbReference>
<keyword evidence="1" id="KW-0808">Transferase</keyword>
<dbReference type="eggNOG" id="KOG2369">
    <property type="taxonomic scope" value="Eukaryota"/>
</dbReference>
<dbReference type="InterPro" id="IPR029058">
    <property type="entry name" value="AB_hydrolase_fold"/>
</dbReference>
<gene>
    <name evidence="1" type="ORF">TVAG_140960</name>
</gene>
<dbReference type="STRING" id="5722.A2FES0"/>
<dbReference type="GO" id="GO:0006629">
    <property type="term" value="P:lipid metabolic process"/>
    <property type="evidence" value="ECO:0000318"/>
    <property type="project" value="GO_Central"/>
</dbReference>
<dbReference type="SUPFAM" id="SSF53474">
    <property type="entry name" value="alpha/beta-Hydrolases"/>
    <property type="match status" value="1"/>
</dbReference>
<dbReference type="SMR" id="A2FES0"/>
<keyword evidence="1" id="KW-0012">Acyltransferase</keyword>
<dbReference type="EMBL" id="DS113751">
    <property type="protein sequence ID" value="EAX96607.1"/>
    <property type="molecule type" value="Genomic_DNA"/>
</dbReference>
<reference evidence="1" key="1">
    <citation type="submission" date="2006-10" db="EMBL/GenBank/DDBJ databases">
        <authorList>
            <person name="Amadeo P."/>
            <person name="Zhao Q."/>
            <person name="Wortman J."/>
            <person name="Fraser-Liggett C."/>
            <person name="Carlton J."/>
        </authorList>
    </citation>
    <scope>NUCLEOTIDE SEQUENCE</scope>
    <source>
        <strain evidence="1">G3</strain>
    </source>
</reference>
<dbReference type="Gene3D" id="3.40.50.1820">
    <property type="entry name" value="alpha/beta hydrolase"/>
    <property type="match status" value="1"/>
</dbReference>
<dbReference type="VEuPathDB" id="TrichDB:TVAGG3_0603870"/>
<organism evidence="1 2">
    <name type="scientific">Trichomonas vaginalis (strain ATCC PRA-98 / G3)</name>
    <dbReference type="NCBI Taxonomy" id="412133"/>
    <lineage>
        <taxon>Eukaryota</taxon>
        <taxon>Metamonada</taxon>
        <taxon>Parabasalia</taxon>
        <taxon>Trichomonadida</taxon>
        <taxon>Trichomonadidae</taxon>
        <taxon>Trichomonas</taxon>
    </lineage>
</organism>
<protein>
    <submittedName>
        <fullName evidence="1">Lecithin:cholesterol acyltransferase family protein</fullName>
    </submittedName>
</protein>
<dbReference type="AlphaFoldDB" id="A2FES0"/>